<evidence type="ECO:0000313" key="2">
    <source>
        <dbReference type="EMBL" id="EKU92233.1"/>
    </source>
</evidence>
<feature type="compositionally biased region" description="Basic and acidic residues" evidence="1">
    <location>
        <begin position="16"/>
        <end position="38"/>
    </location>
</feature>
<dbReference type="Proteomes" id="UP000009872">
    <property type="component" value="Unassembled WGS sequence"/>
</dbReference>
<dbReference type="OrthoDB" id="1046196at2"/>
<dbReference type="EMBL" id="ADLF01000002">
    <property type="protein sequence ID" value="EKU92233.1"/>
    <property type="molecule type" value="Genomic_DNA"/>
</dbReference>
<evidence type="ECO:0000313" key="3">
    <source>
        <dbReference type="Proteomes" id="UP000009872"/>
    </source>
</evidence>
<gene>
    <name evidence="2" type="ORF">HMPREF9447_00683</name>
</gene>
<feature type="region of interest" description="Disordered" evidence="1">
    <location>
        <begin position="1"/>
        <end position="41"/>
    </location>
</feature>
<dbReference type="AlphaFoldDB" id="K9E6E6"/>
<dbReference type="STRING" id="742727.HMPREF9447_00683"/>
<organism evidence="2 3">
    <name type="scientific">Bacteroides oleiciplenus YIT 12058</name>
    <dbReference type="NCBI Taxonomy" id="742727"/>
    <lineage>
        <taxon>Bacteria</taxon>
        <taxon>Pseudomonadati</taxon>
        <taxon>Bacteroidota</taxon>
        <taxon>Bacteroidia</taxon>
        <taxon>Bacteroidales</taxon>
        <taxon>Bacteroidaceae</taxon>
        <taxon>Bacteroides</taxon>
    </lineage>
</organism>
<dbReference type="PATRIC" id="fig|742727.4.peg.685"/>
<protein>
    <submittedName>
        <fullName evidence="2">Uncharacterized protein</fullName>
    </submittedName>
</protein>
<comment type="caution">
    <text evidence="2">The sequence shown here is derived from an EMBL/GenBank/DDBJ whole genome shotgun (WGS) entry which is preliminary data.</text>
</comment>
<name>K9E6E6_9BACE</name>
<evidence type="ECO:0000256" key="1">
    <source>
        <dbReference type="SAM" id="MobiDB-lite"/>
    </source>
</evidence>
<proteinExistence type="predicted"/>
<dbReference type="HOGENOM" id="CLU_169460_0_0_10"/>
<accession>K9E6E6</accession>
<dbReference type="RefSeq" id="WP_009128070.1">
    <property type="nucleotide sequence ID" value="NZ_JH992940.1"/>
</dbReference>
<sequence length="110" mass="12577">MAKLKNTAEDETQNTEVKEETPASTPKEKQKEQEKQEELASVVPLKKTAAKNGMTEHEPDAQVTAILKVNCKYQELYVDKQGSVYTIDTLPNIRKNAILYKNPFYKPLYM</sequence>
<keyword evidence="3" id="KW-1185">Reference proteome</keyword>
<dbReference type="eggNOG" id="ENOG5033TY2">
    <property type="taxonomic scope" value="Bacteria"/>
</dbReference>
<reference evidence="2 3" key="1">
    <citation type="submission" date="2012-09" db="EMBL/GenBank/DDBJ databases">
        <title>The Genome Sequence of Bacteroides oleiciplenus YIT 12058.</title>
        <authorList>
            <consortium name="The Broad Institute Genome Sequencing Platform"/>
            <person name="Earl A."/>
            <person name="Ward D."/>
            <person name="Feldgarden M."/>
            <person name="Gevers D."/>
            <person name="Morotomi M."/>
            <person name="Walker B."/>
            <person name="Young S.K."/>
            <person name="Zeng Q."/>
            <person name="Gargeya S."/>
            <person name="Fitzgerald M."/>
            <person name="Haas B."/>
            <person name="Abouelleil A."/>
            <person name="Alvarado L."/>
            <person name="Arachchi H.M."/>
            <person name="Berlin A.M."/>
            <person name="Chapman S.B."/>
            <person name="Goldberg J."/>
            <person name="Griggs A."/>
            <person name="Gujja S."/>
            <person name="Hansen M."/>
            <person name="Howarth C."/>
            <person name="Imamovic A."/>
            <person name="Larimer J."/>
            <person name="McCowen C."/>
            <person name="Montmayeur A."/>
            <person name="Murphy C."/>
            <person name="Neiman D."/>
            <person name="Pearson M."/>
            <person name="Priest M."/>
            <person name="Roberts A."/>
            <person name="Saif S."/>
            <person name="Shea T."/>
            <person name="Sisk P."/>
            <person name="Sykes S."/>
            <person name="Wortman J."/>
            <person name="Nusbaum C."/>
            <person name="Birren B."/>
        </authorList>
    </citation>
    <scope>NUCLEOTIDE SEQUENCE [LARGE SCALE GENOMIC DNA]</scope>
    <source>
        <strain evidence="2 3">YIT 12058</strain>
    </source>
</reference>